<feature type="compositionally biased region" description="Polar residues" evidence="1">
    <location>
        <begin position="846"/>
        <end position="857"/>
    </location>
</feature>
<dbReference type="Gene3D" id="1.10.20.10">
    <property type="entry name" value="Histone, subunit A"/>
    <property type="match status" value="1"/>
</dbReference>
<gene>
    <name evidence="2" type="ORF">BCR38DRAFT_125058</name>
</gene>
<comment type="caution">
    <text evidence="2">The sequence shown here is derived from an EMBL/GenBank/DDBJ whole genome shotgun (WGS) entry which is preliminary data.</text>
</comment>
<dbReference type="PANTHER" id="PTHR15992">
    <property type="entry name" value="HOLLIDAY JUNCTION RECOGNITION PROTEIN"/>
    <property type="match status" value="1"/>
</dbReference>
<dbReference type="InParanoid" id="A0A1Y2D8E3"/>
<feature type="region of interest" description="Disordered" evidence="1">
    <location>
        <begin position="603"/>
        <end position="626"/>
    </location>
</feature>
<dbReference type="InterPro" id="IPR009072">
    <property type="entry name" value="Histone-fold"/>
</dbReference>
<dbReference type="STRING" id="1141098.A0A1Y2D8E3"/>
<feature type="compositionally biased region" description="Polar residues" evidence="1">
    <location>
        <begin position="449"/>
        <end position="462"/>
    </location>
</feature>
<dbReference type="RefSeq" id="XP_040709634.1">
    <property type="nucleotide sequence ID" value="XM_040853506.1"/>
</dbReference>
<feature type="compositionally biased region" description="Basic and acidic residues" evidence="1">
    <location>
        <begin position="250"/>
        <end position="262"/>
    </location>
</feature>
<feature type="compositionally biased region" description="Basic residues" evidence="1">
    <location>
        <begin position="414"/>
        <end position="423"/>
    </location>
</feature>
<dbReference type="GeneID" id="63769718"/>
<dbReference type="GO" id="GO:0005634">
    <property type="term" value="C:nucleus"/>
    <property type="evidence" value="ECO:0007669"/>
    <property type="project" value="InterPro"/>
</dbReference>
<feature type="region of interest" description="Disordered" evidence="1">
    <location>
        <begin position="236"/>
        <end position="425"/>
    </location>
</feature>
<organism evidence="2 3">
    <name type="scientific">Pseudomassariella vexata</name>
    <dbReference type="NCBI Taxonomy" id="1141098"/>
    <lineage>
        <taxon>Eukaryota</taxon>
        <taxon>Fungi</taxon>
        <taxon>Dikarya</taxon>
        <taxon>Ascomycota</taxon>
        <taxon>Pezizomycotina</taxon>
        <taxon>Sordariomycetes</taxon>
        <taxon>Xylariomycetidae</taxon>
        <taxon>Amphisphaeriales</taxon>
        <taxon>Pseudomassariaceae</taxon>
        <taxon>Pseudomassariella</taxon>
    </lineage>
</organism>
<reference evidence="2 3" key="1">
    <citation type="submission" date="2016-07" db="EMBL/GenBank/DDBJ databases">
        <title>Pervasive Adenine N6-methylation of Active Genes in Fungi.</title>
        <authorList>
            <consortium name="DOE Joint Genome Institute"/>
            <person name="Mondo S.J."/>
            <person name="Dannebaum R.O."/>
            <person name="Kuo R.C."/>
            <person name="Labutti K."/>
            <person name="Haridas S."/>
            <person name="Kuo A."/>
            <person name="Salamov A."/>
            <person name="Ahrendt S.R."/>
            <person name="Lipzen A."/>
            <person name="Sullivan W."/>
            <person name="Andreopoulos W.B."/>
            <person name="Clum A."/>
            <person name="Lindquist E."/>
            <person name="Daum C."/>
            <person name="Ramamoorthy G.K."/>
            <person name="Gryganskyi A."/>
            <person name="Culley D."/>
            <person name="Magnuson J.K."/>
            <person name="James T.Y."/>
            <person name="O'Malley M.A."/>
            <person name="Stajich J.E."/>
            <person name="Spatafora J.W."/>
            <person name="Visel A."/>
            <person name="Grigoriev I.V."/>
        </authorList>
    </citation>
    <scope>NUCLEOTIDE SEQUENCE [LARGE SCALE GENOMIC DNA]</scope>
    <source>
        <strain evidence="2 3">CBS 129021</strain>
    </source>
</reference>
<feature type="region of interest" description="Disordered" evidence="1">
    <location>
        <begin position="554"/>
        <end position="590"/>
    </location>
</feature>
<feature type="compositionally biased region" description="Basic and acidic residues" evidence="1">
    <location>
        <begin position="283"/>
        <end position="302"/>
    </location>
</feature>
<feature type="compositionally biased region" description="Low complexity" evidence="1">
    <location>
        <begin position="895"/>
        <end position="906"/>
    </location>
</feature>
<feature type="region of interest" description="Disordered" evidence="1">
    <location>
        <begin position="449"/>
        <end position="507"/>
    </location>
</feature>
<dbReference type="Pfam" id="PF10384">
    <property type="entry name" value="Scm3"/>
    <property type="match status" value="1"/>
</dbReference>
<feature type="compositionally biased region" description="Polar residues" evidence="1">
    <location>
        <begin position="403"/>
        <end position="413"/>
    </location>
</feature>
<dbReference type="Proteomes" id="UP000193689">
    <property type="component" value="Unassembled WGS sequence"/>
</dbReference>
<feature type="region of interest" description="Disordered" evidence="1">
    <location>
        <begin position="1"/>
        <end position="40"/>
    </location>
</feature>
<feature type="compositionally biased region" description="Polar residues" evidence="1">
    <location>
        <begin position="753"/>
        <end position="784"/>
    </location>
</feature>
<dbReference type="EMBL" id="MCFJ01000027">
    <property type="protein sequence ID" value="ORY55487.1"/>
    <property type="molecule type" value="Genomic_DNA"/>
</dbReference>
<dbReference type="GO" id="GO:0042393">
    <property type="term" value="F:histone binding"/>
    <property type="evidence" value="ECO:0007669"/>
    <property type="project" value="InterPro"/>
</dbReference>
<name>A0A1Y2D8E3_9PEZI</name>
<feature type="compositionally biased region" description="Polar residues" evidence="1">
    <location>
        <begin position="692"/>
        <end position="720"/>
    </location>
</feature>
<feature type="compositionally biased region" description="Acidic residues" evidence="1">
    <location>
        <begin position="263"/>
        <end position="276"/>
    </location>
</feature>
<feature type="compositionally biased region" description="Polar residues" evidence="1">
    <location>
        <begin position="803"/>
        <end position="818"/>
    </location>
</feature>
<dbReference type="PANTHER" id="PTHR15992:SF5">
    <property type="entry name" value="HOLLIDAY JUNCTION RECOGNITION PROTEIN"/>
    <property type="match status" value="1"/>
</dbReference>
<evidence type="ECO:0000256" key="1">
    <source>
        <dbReference type="SAM" id="MobiDB-lite"/>
    </source>
</evidence>
<feature type="region of interest" description="Disordered" evidence="1">
    <location>
        <begin position="650"/>
        <end position="828"/>
    </location>
</feature>
<feature type="compositionally biased region" description="Polar residues" evidence="1">
    <location>
        <begin position="343"/>
        <end position="358"/>
    </location>
</feature>
<sequence>MEPPTKRPRVGQATYDDSDEEVNDELSLTPSQFDAQQDPMYQLDKRRAKATSKLKFRFEHIFNKYEKDFEGVGDEINLHTGEVVVDHGHIQSLQDEKDREEELLTDEEERISQRKPSSSRSLVAGRSIGYNAAHMLQNGWIQPPALPGGEQRLSSLAFCPQIFGAPNPFASGAPLFRSGPEDPAWQAPEIPAPIMHSQFGSMGQSMGYMASEGFGEGSGLLSGLFGHQTRRRITSSNEFRRKSLPAFALDMEREGKNGKEGGGEEGNDDDEEEDEILLTTLQDDTHGDASAQERDNPKERHLVTLASMKTTSKAQEHVFATRKPGKDSPRRRGRSKKTRSDAESTTTGHAEQPQTILSEATMATPAPKDTSDSVSKRSPSPPSAKRKANGKQLIVAIIRKQDMLQNNSDTPKLQSRRSARSRKQTQFYGQVSWLKKQRRKEKHKFLHVSLTSANESPTSPESTRPFPNLDDATKGAFKTTDSMDIDQEQSVVSNDAPEYGGSETEMTVGKSGLLEAENAEPQHIEEAASPDHVQLGDASHVNISGAMYVAPDNKAERKGHSEVPTPADEVTGVDLSGPNLLSSTPTADEPQIKTNVAGVTEIFTRNEPDPSYAFSDDEDEYQSPDHVCMADAAYMDSLEKANSGPILLVAEKTKRSGSTKYQIGEEEDASEHGEAQTPEVFSPAEPGAFKQSPAQPNQLGSPELGATNSPDGSPSSQRSAEQLRASTIKLPLRSSTKLNRPNVSRNTTREQISDPAPQSSTPSSSLKRQSTYLPLVSPHSSRAVPQTPRKRSLPLKERESIRHLTSSTKKTAISSMAPGNSDDDDEISILSSSHMPTLSFHTRFQQAASHISPSTPRQNRKHSLLFESSTPSRQRSPGRPATESRAQQKMRKQKPASSLAYSSPLAFTPKRRKPSRGLEHLVENLVRTPGGTVRRCGEEGFSCDRDFCFTCCK</sequence>
<keyword evidence="3" id="KW-1185">Reference proteome</keyword>
<evidence type="ECO:0000313" key="2">
    <source>
        <dbReference type="EMBL" id="ORY55487.1"/>
    </source>
</evidence>
<feature type="region of interest" description="Disordered" evidence="1">
    <location>
        <begin position="89"/>
        <end position="122"/>
    </location>
</feature>
<dbReference type="AlphaFoldDB" id="A0A1Y2D8E3"/>
<feature type="region of interest" description="Disordered" evidence="1">
    <location>
        <begin position="846"/>
        <end position="916"/>
    </location>
</feature>
<evidence type="ECO:0000313" key="3">
    <source>
        <dbReference type="Proteomes" id="UP000193689"/>
    </source>
</evidence>
<proteinExistence type="predicted"/>
<dbReference type="OrthoDB" id="2420608at2759"/>
<dbReference type="GO" id="GO:0046982">
    <property type="term" value="F:protein heterodimerization activity"/>
    <property type="evidence" value="ECO:0007669"/>
    <property type="project" value="InterPro"/>
</dbReference>
<dbReference type="InterPro" id="IPR018465">
    <property type="entry name" value="Scm3/HJURP"/>
</dbReference>
<feature type="compositionally biased region" description="Polar residues" evidence="1">
    <location>
        <begin position="866"/>
        <end position="875"/>
    </location>
</feature>
<feature type="compositionally biased region" description="Basic and acidic residues" evidence="1">
    <location>
        <begin position="89"/>
        <end position="102"/>
    </location>
</feature>
<feature type="compositionally biased region" description="Polar residues" evidence="1">
    <location>
        <begin position="26"/>
        <end position="35"/>
    </location>
</feature>
<evidence type="ECO:0008006" key="4">
    <source>
        <dbReference type="Google" id="ProtNLM"/>
    </source>
</evidence>
<feature type="compositionally biased region" description="Polar residues" evidence="1">
    <location>
        <begin position="733"/>
        <end position="746"/>
    </location>
</feature>
<accession>A0A1Y2D8E3</accession>
<protein>
    <recommendedName>
        <fullName evidence="4">Centromere protein Scm3-domain-containing protein</fullName>
    </recommendedName>
</protein>